<keyword evidence="3" id="KW-1185">Reference proteome</keyword>
<feature type="compositionally biased region" description="Polar residues" evidence="1">
    <location>
        <begin position="48"/>
        <end position="58"/>
    </location>
</feature>
<gene>
    <name evidence="2" type="ORF">BG006_000823</name>
</gene>
<dbReference type="EMBL" id="JAAAUY010001144">
    <property type="protein sequence ID" value="KAF9324145.1"/>
    <property type="molecule type" value="Genomic_DNA"/>
</dbReference>
<reference evidence="2" key="1">
    <citation type="journal article" date="2020" name="Fungal Divers.">
        <title>Resolving the Mortierellaceae phylogeny through synthesis of multi-gene phylogenetics and phylogenomics.</title>
        <authorList>
            <person name="Vandepol N."/>
            <person name="Liber J."/>
            <person name="Desiro A."/>
            <person name="Na H."/>
            <person name="Kennedy M."/>
            <person name="Barry K."/>
            <person name="Grigoriev I.V."/>
            <person name="Miller A.N."/>
            <person name="O'Donnell K."/>
            <person name="Stajich J.E."/>
            <person name="Bonito G."/>
        </authorList>
    </citation>
    <scope>NUCLEOTIDE SEQUENCE</scope>
    <source>
        <strain evidence="2">NVP1</strain>
    </source>
</reference>
<proteinExistence type="predicted"/>
<evidence type="ECO:0000313" key="2">
    <source>
        <dbReference type="EMBL" id="KAF9324145.1"/>
    </source>
</evidence>
<dbReference type="Proteomes" id="UP000696485">
    <property type="component" value="Unassembled WGS sequence"/>
</dbReference>
<dbReference type="AlphaFoldDB" id="A0A9P5SDH7"/>
<feature type="compositionally biased region" description="Polar residues" evidence="1">
    <location>
        <begin position="83"/>
        <end position="94"/>
    </location>
</feature>
<feature type="compositionally biased region" description="Pro residues" evidence="1">
    <location>
        <begin position="1"/>
        <end position="11"/>
    </location>
</feature>
<evidence type="ECO:0000256" key="1">
    <source>
        <dbReference type="SAM" id="MobiDB-lite"/>
    </source>
</evidence>
<feature type="compositionally biased region" description="Low complexity" evidence="1">
    <location>
        <begin position="20"/>
        <end position="46"/>
    </location>
</feature>
<feature type="region of interest" description="Disordered" evidence="1">
    <location>
        <begin position="83"/>
        <end position="112"/>
    </location>
</feature>
<name>A0A9P5SDH7_9FUNG</name>
<protein>
    <submittedName>
        <fullName evidence="2">Uncharacterized protein</fullName>
    </submittedName>
</protein>
<organism evidence="2 3">
    <name type="scientific">Podila minutissima</name>
    <dbReference type="NCBI Taxonomy" id="64525"/>
    <lineage>
        <taxon>Eukaryota</taxon>
        <taxon>Fungi</taxon>
        <taxon>Fungi incertae sedis</taxon>
        <taxon>Mucoromycota</taxon>
        <taxon>Mortierellomycotina</taxon>
        <taxon>Mortierellomycetes</taxon>
        <taxon>Mortierellales</taxon>
        <taxon>Mortierellaceae</taxon>
        <taxon>Podila</taxon>
    </lineage>
</organism>
<comment type="caution">
    <text evidence="2">The sequence shown here is derived from an EMBL/GenBank/DDBJ whole genome shotgun (WGS) entry which is preliminary data.</text>
</comment>
<sequence>MRRPQEAPPAALPQDRSGHAGMEGASPASSSMGAASDSSNPSSRESTPGCQGTSTSMFGSLGRAWNSMVQTSKQRLLLSWGTNPNLTAQETNPNKVKVVKSEPANPKKPDLP</sequence>
<feature type="region of interest" description="Disordered" evidence="1">
    <location>
        <begin position="1"/>
        <end position="59"/>
    </location>
</feature>
<accession>A0A9P5SDH7</accession>
<evidence type="ECO:0000313" key="3">
    <source>
        <dbReference type="Proteomes" id="UP000696485"/>
    </source>
</evidence>